<dbReference type="AlphaFoldDB" id="A0A1J4J7I9"/>
<keyword evidence="2 5" id="KW-0812">Transmembrane</keyword>
<proteinExistence type="predicted"/>
<evidence type="ECO:0000256" key="3">
    <source>
        <dbReference type="ARBA" id="ARBA00022989"/>
    </source>
</evidence>
<dbReference type="InterPro" id="IPR050911">
    <property type="entry name" value="DRAM/TMEM150_Autophagy_Mod"/>
</dbReference>
<dbReference type="Pfam" id="PF10277">
    <property type="entry name" value="Frag1"/>
    <property type="match status" value="1"/>
</dbReference>
<feature type="transmembrane region" description="Helical" evidence="5">
    <location>
        <begin position="211"/>
        <end position="234"/>
    </location>
</feature>
<comment type="caution">
    <text evidence="7">The sequence shown here is derived from an EMBL/GenBank/DDBJ whole genome shotgun (WGS) entry which is preliminary data.</text>
</comment>
<keyword evidence="3 5" id="KW-1133">Transmembrane helix</keyword>
<feature type="transmembrane region" description="Helical" evidence="5">
    <location>
        <begin position="246"/>
        <end position="263"/>
    </location>
</feature>
<sequence length="282" mass="31312">MILKSIFPLFISSHSNGSYIDGSFESSSMATVYCIVVTMLVRSSNHGLQIPLGNIIENTRNTATSINIQISYLPLLIAIILLSAILICFGLYVIEGRITDCLPTISETATTSPNSDVFSIMASTSSLFLAVLFTLYISAADVWNVMSKNTIYACRILTVIIPICFIMLSCCTLEDHFLVHSISAFLFFGGFIIFFILSLSQMKKALVKYIFWIRVILIFLTGLSFIAIACSTTIFHETWATTINTLGEYTFMLFVGIYILTWAKELSLVRLQVVLTDDIGSN</sequence>
<feature type="transmembrane region" description="Helical" evidence="5">
    <location>
        <begin position="70"/>
        <end position="94"/>
    </location>
</feature>
<evidence type="ECO:0000256" key="1">
    <source>
        <dbReference type="ARBA" id="ARBA00004127"/>
    </source>
</evidence>
<evidence type="ECO:0000313" key="7">
    <source>
        <dbReference type="EMBL" id="OHS93627.1"/>
    </source>
</evidence>
<feature type="domain" description="CWH43-like N-terminal" evidence="6">
    <location>
        <begin position="71"/>
        <end position="267"/>
    </location>
</feature>
<feature type="transmembrane region" description="Helical" evidence="5">
    <location>
        <begin position="117"/>
        <end position="138"/>
    </location>
</feature>
<comment type="subcellular location">
    <subcellularLocation>
        <location evidence="1">Endomembrane system</location>
        <topology evidence="1">Multi-pass membrane protein</topology>
    </subcellularLocation>
</comment>
<protein>
    <recommendedName>
        <fullName evidence="6">CWH43-like N-terminal domain-containing protein</fullName>
    </recommendedName>
</protein>
<reference evidence="7" key="1">
    <citation type="submission" date="2016-10" db="EMBL/GenBank/DDBJ databases">
        <authorList>
            <person name="Benchimol M."/>
            <person name="Almeida L.G."/>
            <person name="Vasconcelos A.T."/>
            <person name="Perreira-Neves A."/>
            <person name="Rosa I.A."/>
            <person name="Tasca T."/>
            <person name="Bogo M.R."/>
            <person name="de Souza W."/>
        </authorList>
    </citation>
    <scope>NUCLEOTIDE SEQUENCE [LARGE SCALE GENOMIC DNA]</scope>
    <source>
        <strain evidence="7">K</strain>
    </source>
</reference>
<dbReference type="GeneID" id="94830836"/>
<dbReference type="RefSeq" id="XP_068346764.1">
    <property type="nucleotide sequence ID" value="XM_068496132.1"/>
</dbReference>
<dbReference type="VEuPathDB" id="TrichDB:TRFO_11612"/>
<evidence type="ECO:0000259" key="6">
    <source>
        <dbReference type="Pfam" id="PF10277"/>
    </source>
</evidence>
<name>A0A1J4J7I9_9EUKA</name>
<gene>
    <name evidence="7" type="ORF">TRFO_11612</name>
</gene>
<organism evidence="7 8">
    <name type="scientific">Tritrichomonas foetus</name>
    <dbReference type="NCBI Taxonomy" id="1144522"/>
    <lineage>
        <taxon>Eukaryota</taxon>
        <taxon>Metamonada</taxon>
        <taxon>Parabasalia</taxon>
        <taxon>Tritrichomonadida</taxon>
        <taxon>Tritrichomonadidae</taxon>
        <taxon>Tritrichomonas</taxon>
    </lineage>
</organism>
<feature type="transmembrane region" description="Helical" evidence="5">
    <location>
        <begin position="180"/>
        <end position="199"/>
    </location>
</feature>
<dbReference type="InterPro" id="IPR019402">
    <property type="entry name" value="CWH43_N"/>
</dbReference>
<accession>A0A1J4J7I9</accession>
<evidence type="ECO:0000256" key="2">
    <source>
        <dbReference type="ARBA" id="ARBA00022692"/>
    </source>
</evidence>
<dbReference type="Proteomes" id="UP000179807">
    <property type="component" value="Unassembled WGS sequence"/>
</dbReference>
<dbReference type="PANTHER" id="PTHR21324:SF2">
    <property type="entry name" value="EG:22E5.9 PROTEIN"/>
    <property type="match status" value="1"/>
</dbReference>
<keyword evidence="8" id="KW-1185">Reference proteome</keyword>
<keyword evidence="4 5" id="KW-0472">Membrane</keyword>
<dbReference type="GO" id="GO:0012505">
    <property type="term" value="C:endomembrane system"/>
    <property type="evidence" value="ECO:0007669"/>
    <property type="project" value="UniProtKB-SubCell"/>
</dbReference>
<evidence type="ECO:0000256" key="5">
    <source>
        <dbReference type="SAM" id="Phobius"/>
    </source>
</evidence>
<dbReference type="PANTHER" id="PTHR21324">
    <property type="entry name" value="FASTING-INDUCIBLE INTEGRAL MEMBRANE PROTEIN TM6P1-RELATED"/>
    <property type="match status" value="1"/>
</dbReference>
<dbReference type="EMBL" id="MLAK01001382">
    <property type="protein sequence ID" value="OHS93627.1"/>
    <property type="molecule type" value="Genomic_DNA"/>
</dbReference>
<feature type="transmembrane region" description="Helical" evidence="5">
    <location>
        <begin position="150"/>
        <end position="168"/>
    </location>
</feature>
<evidence type="ECO:0000256" key="4">
    <source>
        <dbReference type="ARBA" id="ARBA00023136"/>
    </source>
</evidence>
<evidence type="ECO:0000313" key="8">
    <source>
        <dbReference type="Proteomes" id="UP000179807"/>
    </source>
</evidence>